<dbReference type="InterPro" id="IPR002345">
    <property type="entry name" value="Lipocalin"/>
</dbReference>
<comment type="subcellular location">
    <subcellularLocation>
        <location evidence="1">Secreted</location>
    </subcellularLocation>
</comment>
<evidence type="ECO:0000256" key="1">
    <source>
        <dbReference type="ARBA" id="ARBA00004613"/>
    </source>
</evidence>
<evidence type="ECO:0000256" key="4">
    <source>
        <dbReference type="ARBA" id="ARBA00022729"/>
    </source>
</evidence>
<reference evidence="8" key="1">
    <citation type="journal article" date="2011" name="Nat. Biotechnol.">
        <title>The genomic sequence of the Chinese hamster ovary (CHO)-K1 cell line.</title>
        <authorList>
            <person name="Xu X."/>
            <person name="Nagarajan H."/>
            <person name="Lewis N.E."/>
            <person name="Pan S."/>
            <person name="Cai Z."/>
            <person name="Liu X."/>
            <person name="Chen W."/>
            <person name="Xie M."/>
            <person name="Wang W."/>
            <person name="Hammond S."/>
            <person name="Andersen M.R."/>
            <person name="Neff N."/>
            <person name="Passarelli B."/>
            <person name="Koh W."/>
            <person name="Fan H.C."/>
            <person name="Wang J."/>
            <person name="Gui Y."/>
            <person name="Lee K.H."/>
            <person name="Betenbaugh M.J."/>
            <person name="Quake S.R."/>
            <person name="Famili I."/>
            <person name="Palsson B.O."/>
            <person name="Wang J."/>
        </authorList>
    </citation>
    <scope>NUCLEOTIDE SEQUENCE [LARGE SCALE GENOMIC DNA]</scope>
    <source>
        <strain evidence="8">CHO K1 cell line</strain>
    </source>
</reference>
<dbReference type="PANTHER" id="PTHR11430">
    <property type="entry name" value="LIPOCALIN"/>
    <property type="match status" value="1"/>
</dbReference>
<evidence type="ECO:0000256" key="3">
    <source>
        <dbReference type="ARBA" id="ARBA00022525"/>
    </source>
</evidence>
<dbReference type="AlphaFoldDB" id="G3IJ90"/>
<feature type="domain" description="Lipocalin/cytosolic fatty-acid binding" evidence="6">
    <location>
        <begin position="31"/>
        <end position="169"/>
    </location>
</feature>
<keyword evidence="3" id="KW-0964">Secreted</keyword>
<evidence type="ECO:0000313" key="8">
    <source>
        <dbReference type="Proteomes" id="UP000001075"/>
    </source>
</evidence>
<feature type="signal peptide" evidence="5">
    <location>
        <begin position="1"/>
        <end position="19"/>
    </location>
</feature>
<dbReference type="FunCoup" id="G3IJ90">
    <property type="interactions" value="131"/>
</dbReference>
<dbReference type="eggNOG" id="ENOG502S22P">
    <property type="taxonomic scope" value="Eukaryota"/>
</dbReference>
<dbReference type="GO" id="GO:0005615">
    <property type="term" value="C:extracellular space"/>
    <property type="evidence" value="ECO:0007669"/>
    <property type="project" value="TreeGrafter"/>
</dbReference>
<evidence type="ECO:0000256" key="2">
    <source>
        <dbReference type="ARBA" id="ARBA00006889"/>
    </source>
</evidence>
<proteinExistence type="inferred from homology"/>
<evidence type="ECO:0000256" key="5">
    <source>
        <dbReference type="SAM" id="SignalP"/>
    </source>
</evidence>
<feature type="chain" id="PRO_5003445295" evidence="5">
    <location>
        <begin position="20"/>
        <end position="176"/>
    </location>
</feature>
<dbReference type="InterPro" id="IPR002450">
    <property type="entry name" value="von_Ebner_gland"/>
</dbReference>
<dbReference type="SUPFAM" id="SSF50814">
    <property type="entry name" value="Lipocalins"/>
    <property type="match status" value="1"/>
</dbReference>
<dbReference type="Proteomes" id="UP000001075">
    <property type="component" value="Unassembled WGS sequence"/>
</dbReference>
<evidence type="ECO:0000259" key="6">
    <source>
        <dbReference type="Pfam" id="PF00061"/>
    </source>
</evidence>
<dbReference type="InterPro" id="IPR012674">
    <property type="entry name" value="Calycin"/>
</dbReference>
<name>G3IJ90_CRIGR</name>
<dbReference type="InParanoid" id="G3IJ90"/>
<organism evidence="7 8">
    <name type="scientific">Cricetulus griseus</name>
    <name type="common">Chinese hamster</name>
    <name type="synonym">Cricetulus barabensis griseus</name>
    <dbReference type="NCBI Taxonomy" id="10029"/>
    <lineage>
        <taxon>Eukaryota</taxon>
        <taxon>Metazoa</taxon>
        <taxon>Chordata</taxon>
        <taxon>Craniata</taxon>
        <taxon>Vertebrata</taxon>
        <taxon>Euteleostomi</taxon>
        <taxon>Mammalia</taxon>
        <taxon>Eutheria</taxon>
        <taxon>Euarchontoglires</taxon>
        <taxon>Glires</taxon>
        <taxon>Rodentia</taxon>
        <taxon>Myomorpha</taxon>
        <taxon>Muroidea</taxon>
        <taxon>Cricetidae</taxon>
        <taxon>Cricetinae</taxon>
        <taxon>Cricetulus</taxon>
    </lineage>
</organism>
<sequence>MKNLLLTVLLLGLVAILKAQEVSSDYQEELSGTWYVKAMVCDNNRTEGKGPKKVFPMTVTALEEGDLEVEITFWKKNQCHKKKIVMHKTDEPGKYTAFKGKKVIYIHELPVKDHYIFYCEGRLQGKLHRKGKLVGKNPEDNPEAMEEFKKFIQRKKFPQENIFVPEQRDQCVSEGN</sequence>
<keyword evidence="4 5" id="KW-0732">Signal</keyword>
<dbReference type="PANTHER" id="PTHR11430:SF129">
    <property type="entry name" value="ODORANT-BINDING PROTEIN 2A-RELATED"/>
    <property type="match status" value="1"/>
</dbReference>
<dbReference type="GO" id="GO:0036094">
    <property type="term" value="F:small molecule binding"/>
    <property type="evidence" value="ECO:0007669"/>
    <property type="project" value="InterPro"/>
</dbReference>
<dbReference type="Pfam" id="PF00061">
    <property type="entry name" value="Lipocalin"/>
    <property type="match status" value="1"/>
</dbReference>
<evidence type="ECO:0000313" key="7">
    <source>
        <dbReference type="EMBL" id="EGW10044.1"/>
    </source>
</evidence>
<dbReference type="STRING" id="10029.G3IJ90"/>
<dbReference type="CDD" id="cd19414">
    <property type="entry name" value="lipocalin_1_3_4_13-like"/>
    <property type="match status" value="1"/>
</dbReference>
<dbReference type="PaxDb" id="10029-XP_007637227.1"/>
<dbReference type="Gene3D" id="2.40.128.20">
    <property type="match status" value="1"/>
</dbReference>
<dbReference type="EMBL" id="JH003228">
    <property type="protein sequence ID" value="EGW10044.1"/>
    <property type="molecule type" value="Genomic_DNA"/>
</dbReference>
<gene>
    <name evidence="7" type="ORF">I79_023923</name>
</gene>
<comment type="similarity">
    <text evidence="2">Belongs to the calycin superfamily. Lipocalin family.</text>
</comment>
<dbReference type="PRINTS" id="PR01175">
    <property type="entry name" value="VNEBNERGLAND"/>
</dbReference>
<protein>
    <submittedName>
        <fullName evidence="7">Odorant-binding protein 2b</fullName>
    </submittedName>
</protein>
<dbReference type="InterPro" id="IPR000566">
    <property type="entry name" value="Lipocln_cytosolic_FA-bd_dom"/>
</dbReference>
<accession>G3IJ90</accession>